<proteinExistence type="inferred from homology"/>
<dbReference type="SUPFAM" id="SSF53649">
    <property type="entry name" value="Alkaline phosphatase-like"/>
    <property type="match status" value="1"/>
</dbReference>
<accession>A0A099KPC0</accession>
<keyword evidence="3" id="KW-0479">Metal-binding</keyword>
<dbReference type="Pfam" id="PF00884">
    <property type="entry name" value="Sulfatase"/>
    <property type="match status" value="1"/>
</dbReference>
<keyword evidence="4" id="KW-0732">Signal</keyword>
<evidence type="ECO:0000313" key="9">
    <source>
        <dbReference type="Proteomes" id="UP000029843"/>
    </source>
</evidence>
<feature type="domain" description="Sulfatase N-terminal" evidence="7">
    <location>
        <begin position="53"/>
        <end position="394"/>
    </location>
</feature>
<dbReference type="EMBL" id="JQED01000017">
    <property type="protein sequence ID" value="KGJ92589.1"/>
    <property type="molecule type" value="Genomic_DNA"/>
</dbReference>
<dbReference type="GO" id="GO:0004065">
    <property type="term" value="F:arylsulfatase activity"/>
    <property type="evidence" value="ECO:0007669"/>
    <property type="project" value="TreeGrafter"/>
</dbReference>
<evidence type="ECO:0000256" key="4">
    <source>
        <dbReference type="ARBA" id="ARBA00022729"/>
    </source>
</evidence>
<evidence type="ECO:0000256" key="3">
    <source>
        <dbReference type="ARBA" id="ARBA00022723"/>
    </source>
</evidence>
<dbReference type="CDD" id="cd16155">
    <property type="entry name" value="sulfatase_like"/>
    <property type="match status" value="1"/>
</dbReference>
<evidence type="ECO:0000256" key="2">
    <source>
        <dbReference type="ARBA" id="ARBA00008779"/>
    </source>
</evidence>
<dbReference type="AlphaFoldDB" id="A0A099KPC0"/>
<dbReference type="PANTHER" id="PTHR42693">
    <property type="entry name" value="ARYLSULFATASE FAMILY MEMBER"/>
    <property type="match status" value="1"/>
</dbReference>
<dbReference type="Gene3D" id="3.40.720.10">
    <property type="entry name" value="Alkaline Phosphatase, subunit A"/>
    <property type="match status" value="1"/>
</dbReference>
<name>A0A099KPC0_COLPS</name>
<organism evidence="8 9">
    <name type="scientific">Colwellia psychrerythraea</name>
    <name type="common">Vibrio psychroerythus</name>
    <dbReference type="NCBI Taxonomy" id="28229"/>
    <lineage>
        <taxon>Bacteria</taxon>
        <taxon>Pseudomonadati</taxon>
        <taxon>Pseudomonadota</taxon>
        <taxon>Gammaproteobacteria</taxon>
        <taxon>Alteromonadales</taxon>
        <taxon>Colwelliaceae</taxon>
        <taxon>Colwellia</taxon>
    </lineage>
</organism>
<evidence type="ECO:0000313" key="8">
    <source>
        <dbReference type="EMBL" id="KGJ92589.1"/>
    </source>
</evidence>
<keyword evidence="5" id="KW-0378">Hydrolase</keyword>
<evidence type="ECO:0000256" key="6">
    <source>
        <dbReference type="ARBA" id="ARBA00022837"/>
    </source>
</evidence>
<dbReference type="PANTHER" id="PTHR42693:SF42">
    <property type="entry name" value="ARYLSULFATASE G"/>
    <property type="match status" value="1"/>
</dbReference>
<comment type="similarity">
    <text evidence="2">Belongs to the sulfatase family.</text>
</comment>
<evidence type="ECO:0000256" key="5">
    <source>
        <dbReference type="ARBA" id="ARBA00022801"/>
    </source>
</evidence>
<keyword evidence="6" id="KW-0106">Calcium</keyword>
<dbReference type="Proteomes" id="UP000029843">
    <property type="component" value="Unassembled WGS sequence"/>
</dbReference>
<dbReference type="GO" id="GO:0046872">
    <property type="term" value="F:metal ion binding"/>
    <property type="evidence" value="ECO:0007669"/>
    <property type="project" value="UniProtKB-KW"/>
</dbReference>
<dbReference type="OrthoDB" id="9803751at2"/>
<dbReference type="InterPro" id="IPR000917">
    <property type="entry name" value="Sulfatase_N"/>
</dbReference>
<sequence>MNFFSTSKENQQTGKSPYFSFSVLMPVIFLAFIGGCSEQKTDEGKLVEAKPLNVLFILTDDQAPDTVAAFGNKNINTPSLDALASQGMRFSHVFNQGAWSGAVCLPSRQMINTGRHLYRTGLDARGVNDASFAAKHETFGETFKKSGYDTFQTGKWHLSMEVWRRSFTHGKAIHKNGMSRHEKGGHWDAEFTDFDSTKQGEQAFVDYKGGKHTSEVVADAAVNFLTQRNDSSNPFMMYVGFLAPHDPLHAPDEYLARYPEKDIQLPKNFEKYHPFDQGDYYLRDEVLAGFPRSPKEIQSKISKYYAMIEHTDAQIGRILKQLEVSGQAENTVIIYTSDHGLAMGRHGLMGKQNQYDHSVRAPYIVKGPNIPAGKTAPGMFYLNSVYPTAAELAGLPIPASVDAPSIVPLINGDKEVAFDTVFGAYRHFQRMVRSQNYKLIYYPMIKRTQLFNMKSDPLEMHDLSANPEYEQRIANMMSELARWQKVVDDPLDFSEPEASYDEFLQLTWD</sequence>
<protein>
    <submittedName>
        <fullName evidence="8">Sulfatase</fullName>
    </submittedName>
</protein>
<reference evidence="8 9" key="1">
    <citation type="submission" date="2014-08" db="EMBL/GenBank/DDBJ databases">
        <title>Genomic and Phenotypic Diversity of Colwellia psychrerythraea strains from Disparate Marine Basins.</title>
        <authorList>
            <person name="Techtmann S.M."/>
            <person name="Stelling S.C."/>
            <person name="Utturkar S.M."/>
            <person name="Alshibli N."/>
            <person name="Harris A."/>
            <person name="Brown S.D."/>
            <person name="Hazen T.C."/>
        </authorList>
    </citation>
    <scope>NUCLEOTIDE SEQUENCE [LARGE SCALE GENOMIC DNA]</scope>
    <source>
        <strain evidence="8 9">ND2E</strain>
    </source>
</reference>
<dbReference type="InterPro" id="IPR050738">
    <property type="entry name" value="Sulfatase"/>
</dbReference>
<dbReference type="PATRIC" id="fig|28229.4.peg.1879"/>
<comment type="cofactor">
    <cofactor evidence="1">
        <name>Ca(2+)</name>
        <dbReference type="ChEBI" id="CHEBI:29108"/>
    </cofactor>
</comment>
<gene>
    <name evidence="8" type="ORF">ND2E_2837</name>
</gene>
<dbReference type="InterPro" id="IPR017850">
    <property type="entry name" value="Alkaline_phosphatase_core_sf"/>
</dbReference>
<evidence type="ECO:0000256" key="1">
    <source>
        <dbReference type="ARBA" id="ARBA00001913"/>
    </source>
</evidence>
<dbReference type="RefSeq" id="WP_081962024.1">
    <property type="nucleotide sequence ID" value="NZ_JQED01000017.1"/>
</dbReference>
<evidence type="ECO:0000259" key="7">
    <source>
        <dbReference type="Pfam" id="PF00884"/>
    </source>
</evidence>
<comment type="caution">
    <text evidence="8">The sequence shown here is derived from an EMBL/GenBank/DDBJ whole genome shotgun (WGS) entry which is preliminary data.</text>
</comment>